<evidence type="ECO:0000313" key="2">
    <source>
        <dbReference type="Proteomes" id="UP001597459"/>
    </source>
</evidence>
<dbReference type="RefSeq" id="WP_378254059.1">
    <property type="nucleotide sequence ID" value="NZ_JBHSJV010000001.1"/>
</dbReference>
<dbReference type="SUPFAM" id="SSF49265">
    <property type="entry name" value="Fibronectin type III"/>
    <property type="match status" value="1"/>
</dbReference>
<proteinExistence type="predicted"/>
<name>A0ABW5NFC1_9FLAO</name>
<reference evidence="2" key="1">
    <citation type="journal article" date="2019" name="Int. J. Syst. Evol. Microbiol.">
        <title>The Global Catalogue of Microorganisms (GCM) 10K type strain sequencing project: providing services to taxonomists for standard genome sequencing and annotation.</title>
        <authorList>
            <consortium name="The Broad Institute Genomics Platform"/>
            <consortium name="The Broad Institute Genome Sequencing Center for Infectious Disease"/>
            <person name="Wu L."/>
            <person name="Ma J."/>
        </authorList>
    </citation>
    <scope>NUCLEOTIDE SEQUENCE [LARGE SCALE GENOMIC DNA]</scope>
    <source>
        <strain evidence="2">KCTC 42423</strain>
    </source>
</reference>
<sequence>MKKEFYILICVFLITACSGNDDEGTSQPTVPTVAKLVFPENNQECTEGTQMTATESTVIFKWNESEHTEEYTVVIKNLLTQTTSRVTAKETNTPIRLQRGTPYEWYVISVSASGNTVESNPWKFYNAAEGSTSYAPFPATIVSPKVGEEVDITETSANVSLQWKGEDIEDDILSYVVYVGTDNNSLSKVGEVASNLTDIDMYVIEGNIYYWKVVSIDAKGNKSDSSLGRFIVK</sequence>
<dbReference type="Proteomes" id="UP001597459">
    <property type="component" value="Unassembled WGS sequence"/>
</dbReference>
<dbReference type="PROSITE" id="PS51257">
    <property type="entry name" value="PROKAR_LIPOPROTEIN"/>
    <property type="match status" value="1"/>
</dbReference>
<dbReference type="InterPro" id="IPR013783">
    <property type="entry name" value="Ig-like_fold"/>
</dbReference>
<protein>
    <recommendedName>
        <fullName evidence="3">Fibronectin type-III domain-containing protein</fullName>
    </recommendedName>
</protein>
<organism evidence="1 2">
    <name type="scientific">Aquimarina hainanensis</name>
    <dbReference type="NCBI Taxonomy" id="1578017"/>
    <lineage>
        <taxon>Bacteria</taxon>
        <taxon>Pseudomonadati</taxon>
        <taxon>Bacteroidota</taxon>
        <taxon>Flavobacteriia</taxon>
        <taxon>Flavobacteriales</taxon>
        <taxon>Flavobacteriaceae</taxon>
        <taxon>Aquimarina</taxon>
    </lineage>
</organism>
<keyword evidence="2" id="KW-1185">Reference proteome</keyword>
<dbReference type="InterPro" id="IPR036116">
    <property type="entry name" value="FN3_sf"/>
</dbReference>
<accession>A0ABW5NFC1</accession>
<comment type="caution">
    <text evidence="1">The sequence shown here is derived from an EMBL/GenBank/DDBJ whole genome shotgun (WGS) entry which is preliminary data.</text>
</comment>
<dbReference type="EMBL" id="JBHULX010000048">
    <property type="protein sequence ID" value="MFD2593506.1"/>
    <property type="molecule type" value="Genomic_DNA"/>
</dbReference>
<evidence type="ECO:0000313" key="1">
    <source>
        <dbReference type="EMBL" id="MFD2593506.1"/>
    </source>
</evidence>
<dbReference type="Gene3D" id="2.60.40.10">
    <property type="entry name" value="Immunoglobulins"/>
    <property type="match status" value="1"/>
</dbReference>
<gene>
    <name evidence="1" type="ORF">ACFSTE_21895</name>
</gene>
<evidence type="ECO:0008006" key="3">
    <source>
        <dbReference type="Google" id="ProtNLM"/>
    </source>
</evidence>